<dbReference type="PANTHER" id="PTHR40269:SF1">
    <property type="entry name" value="OUTER MEMBRANE PROTEIN"/>
    <property type="match status" value="1"/>
</dbReference>
<evidence type="ECO:0000313" key="3">
    <source>
        <dbReference type="EMBL" id="MDT0593320.1"/>
    </source>
</evidence>
<dbReference type="RefSeq" id="WP_311366842.1">
    <property type="nucleotide sequence ID" value="NZ_JAVRHX010000001.1"/>
</dbReference>
<feature type="region of interest" description="Disordered" evidence="1">
    <location>
        <begin position="299"/>
        <end position="442"/>
    </location>
</feature>
<feature type="compositionally biased region" description="Basic residues" evidence="1">
    <location>
        <begin position="429"/>
        <end position="442"/>
    </location>
</feature>
<protein>
    <submittedName>
        <fullName evidence="3">DUF3300 domain-containing protein</fullName>
    </submittedName>
</protein>
<gene>
    <name evidence="3" type="ORF">RM552_00510</name>
</gene>
<feature type="compositionally biased region" description="Basic residues" evidence="1">
    <location>
        <begin position="351"/>
        <end position="372"/>
    </location>
</feature>
<proteinExistence type="predicted"/>
<evidence type="ECO:0000256" key="1">
    <source>
        <dbReference type="SAM" id="MobiDB-lite"/>
    </source>
</evidence>
<feature type="compositionally biased region" description="Polar residues" evidence="1">
    <location>
        <begin position="324"/>
        <end position="333"/>
    </location>
</feature>
<sequence>MNRTKLFKNTFLIAVLNLAIANIALADNQQNYQVNAAQFSQAELAQILAPIALYPDSLLTHIMIASTYPLELVQAQRWQQKNDHLDAASAVELAEKEGWDPSVTALVAFPNVLERLNDDLAWTQNLGDAFLEDEVAVLDAVQDLRQQAEQANSLQDLKNMQVTKVNKQIIIEPVQKEIIYVPYYDSRVVYGNWHWRRYPPVYWNYRPRLSVHFPLSVSGHFHWNVGINIRFNYFFRAFDWHRKHIVVTHHRAPRYANKYTSRYLSSRHRVTTSHGAKRWKHNASHRRNVVYRSERIKSRYEHTTKKRGYKLNQQKYKQHKTQKIKQGSRNSDYTKLGQHQRVKSALGKRERVSHKYARQTQAKRKQVQHKQVRTNNYKQAQLRHKNKDTMQSKNRVPVQPRKVNTNVKRKQSPQQNRMVKKPIRDARKSQNKRTKKRTKKRD</sequence>
<organism evidence="3 4">
    <name type="scientific">Glaciecola petra</name>
    <dbReference type="NCBI Taxonomy" id="3075602"/>
    <lineage>
        <taxon>Bacteria</taxon>
        <taxon>Pseudomonadati</taxon>
        <taxon>Pseudomonadota</taxon>
        <taxon>Gammaproteobacteria</taxon>
        <taxon>Alteromonadales</taxon>
        <taxon>Alteromonadaceae</taxon>
        <taxon>Glaciecola</taxon>
    </lineage>
</organism>
<dbReference type="EMBL" id="JAVRHX010000001">
    <property type="protein sequence ID" value="MDT0593320.1"/>
    <property type="molecule type" value="Genomic_DNA"/>
</dbReference>
<evidence type="ECO:0000256" key="2">
    <source>
        <dbReference type="SAM" id="SignalP"/>
    </source>
</evidence>
<reference evidence="3 4" key="1">
    <citation type="submission" date="2023-09" db="EMBL/GenBank/DDBJ databases">
        <authorList>
            <person name="Rey-Velasco X."/>
        </authorList>
    </citation>
    <scope>NUCLEOTIDE SEQUENCE [LARGE SCALE GENOMIC DNA]</scope>
    <source>
        <strain evidence="3 4">P117</strain>
    </source>
</reference>
<comment type="caution">
    <text evidence="3">The sequence shown here is derived from an EMBL/GenBank/DDBJ whole genome shotgun (WGS) entry which is preliminary data.</text>
</comment>
<evidence type="ECO:0000313" key="4">
    <source>
        <dbReference type="Proteomes" id="UP001253545"/>
    </source>
</evidence>
<feature type="chain" id="PRO_5045450466" evidence="2">
    <location>
        <begin position="27"/>
        <end position="442"/>
    </location>
</feature>
<dbReference type="Proteomes" id="UP001253545">
    <property type="component" value="Unassembled WGS sequence"/>
</dbReference>
<feature type="compositionally biased region" description="Polar residues" evidence="1">
    <location>
        <begin position="402"/>
        <end position="417"/>
    </location>
</feature>
<keyword evidence="4" id="KW-1185">Reference proteome</keyword>
<dbReference type="Pfam" id="PF11737">
    <property type="entry name" value="DUF3300"/>
    <property type="match status" value="1"/>
</dbReference>
<accession>A0ABU2ZL21</accession>
<name>A0ABU2ZL21_9ALTE</name>
<dbReference type="PANTHER" id="PTHR40269">
    <property type="entry name" value="OUTER MEMBRANE PROTEIN-RELATED"/>
    <property type="match status" value="1"/>
</dbReference>
<keyword evidence="2" id="KW-0732">Signal</keyword>
<feature type="signal peptide" evidence="2">
    <location>
        <begin position="1"/>
        <end position="26"/>
    </location>
</feature>
<dbReference type="InterPro" id="IPR021728">
    <property type="entry name" value="DUF3300"/>
</dbReference>